<dbReference type="Gene3D" id="3.30.565.10">
    <property type="entry name" value="Histidine kinase-like ATPase, C-terminal domain"/>
    <property type="match status" value="1"/>
</dbReference>
<dbReference type="Proteomes" id="UP001238540">
    <property type="component" value="Unassembled WGS sequence"/>
</dbReference>
<comment type="caution">
    <text evidence="7">The sequence shown here is derived from an EMBL/GenBank/DDBJ whole genome shotgun (WGS) entry which is preliminary data.</text>
</comment>
<keyword evidence="8" id="KW-1185">Reference proteome</keyword>
<evidence type="ECO:0000256" key="5">
    <source>
        <dbReference type="SAM" id="Phobius"/>
    </source>
</evidence>
<keyword evidence="5" id="KW-1133">Transmembrane helix</keyword>
<dbReference type="PRINTS" id="PR00344">
    <property type="entry name" value="BCTRLSENSOR"/>
</dbReference>
<evidence type="ECO:0000259" key="6">
    <source>
        <dbReference type="PROSITE" id="PS50109"/>
    </source>
</evidence>
<accession>A0ABT8C1F3</accession>
<evidence type="ECO:0000313" key="7">
    <source>
        <dbReference type="EMBL" id="MDN3612050.1"/>
    </source>
</evidence>
<dbReference type="CDD" id="cd00082">
    <property type="entry name" value="HisKA"/>
    <property type="match status" value="1"/>
</dbReference>
<dbReference type="Pfam" id="PF22673">
    <property type="entry name" value="MCP-like_PDC_1"/>
    <property type="match status" value="1"/>
</dbReference>
<dbReference type="Gene3D" id="3.30.450.20">
    <property type="entry name" value="PAS domain"/>
    <property type="match status" value="2"/>
</dbReference>
<protein>
    <recommendedName>
        <fullName evidence="2">histidine kinase</fullName>
        <ecNumber evidence="2">2.7.13.3</ecNumber>
    </recommendedName>
</protein>
<name>A0ABT8C1F3_9VIBR</name>
<dbReference type="SMART" id="SM00387">
    <property type="entry name" value="HATPase_c"/>
    <property type="match status" value="1"/>
</dbReference>
<keyword evidence="7" id="KW-0067">ATP-binding</keyword>
<dbReference type="InterPro" id="IPR005467">
    <property type="entry name" value="His_kinase_dom"/>
</dbReference>
<dbReference type="PROSITE" id="PS50109">
    <property type="entry name" value="HIS_KIN"/>
    <property type="match status" value="1"/>
</dbReference>
<reference evidence="8" key="1">
    <citation type="journal article" date="2019" name="Int. J. Syst. Evol. Microbiol.">
        <title>The Global Catalogue of Microorganisms (GCM) 10K type strain sequencing project: providing services to taxonomists for standard genome sequencing and annotation.</title>
        <authorList>
            <consortium name="The Broad Institute Genomics Platform"/>
            <consortium name="The Broad Institute Genome Sequencing Center for Infectious Disease"/>
            <person name="Wu L."/>
            <person name="Ma J."/>
        </authorList>
    </citation>
    <scope>NUCLEOTIDE SEQUENCE [LARGE SCALE GENOMIC DNA]</scope>
    <source>
        <strain evidence="8">CECT 7398</strain>
    </source>
</reference>
<keyword evidence="7" id="KW-0547">Nucleotide-binding</keyword>
<feature type="transmembrane region" description="Helical" evidence="5">
    <location>
        <begin position="373"/>
        <end position="393"/>
    </location>
</feature>
<evidence type="ECO:0000256" key="3">
    <source>
        <dbReference type="ARBA" id="ARBA00022553"/>
    </source>
</evidence>
<dbReference type="Pfam" id="PF02518">
    <property type="entry name" value="HATPase_c"/>
    <property type="match status" value="1"/>
</dbReference>
<dbReference type="Gene3D" id="1.10.287.130">
    <property type="match status" value="1"/>
</dbReference>
<keyword evidence="5" id="KW-0472">Membrane</keyword>
<gene>
    <name evidence="7" type="ORF">QWZ16_20875</name>
</gene>
<keyword evidence="3" id="KW-0597">Phosphoprotein</keyword>
<organism evidence="7 8">
    <name type="scientific">Vibrio ostreicida</name>
    <dbReference type="NCBI Taxonomy" id="526588"/>
    <lineage>
        <taxon>Bacteria</taxon>
        <taxon>Pseudomonadati</taxon>
        <taxon>Pseudomonadota</taxon>
        <taxon>Gammaproteobacteria</taxon>
        <taxon>Vibrionales</taxon>
        <taxon>Vibrionaceae</taxon>
        <taxon>Vibrio</taxon>
    </lineage>
</organism>
<feature type="domain" description="Histidine kinase" evidence="6">
    <location>
        <begin position="495"/>
        <end position="726"/>
    </location>
</feature>
<dbReference type="EMBL" id="JAUFQC010000027">
    <property type="protein sequence ID" value="MDN3612050.1"/>
    <property type="molecule type" value="Genomic_DNA"/>
</dbReference>
<dbReference type="InterPro" id="IPR003594">
    <property type="entry name" value="HATPase_dom"/>
</dbReference>
<dbReference type="SUPFAM" id="SSF55874">
    <property type="entry name" value="ATPase domain of HSP90 chaperone/DNA topoisomerase II/histidine kinase"/>
    <property type="match status" value="1"/>
</dbReference>
<evidence type="ECO:0000256" key="2">
    <source>
        <dbReference type="ARBA" id="ARBA00012438"/>
    </source>
</evidence>
<feature type="coiled-coil region" evidence="4">
    <location>
        <begin position="434"/>
        <end position="486"/>
    </location>
</feature>
<dbReference type="EC" id="2.7.13.3" evidence="2"/>
<evidence type="ECO:0000256" key="4">
    <source>
        <dbReference type="SAM" id="Coils"/>
    </source>
</evidence>
<keyword evidence="5" id="KW-0812">Transmembrane</keyword>
<dbReference type="PANTHER" id="PTHR43065:SF42">
    <property type="entry name" value="TWO-COMPONENT SENSOR PPRA"/>
    <property type="match status" value="1"/>
</dbReference>
<dbReference type="GO" id="GO:0005524">
    <property type="term" value="F:ATP binding"/>
    <property type="evidence" value="ECO:0007669"/>
    <property type="project" value="UniProtKB-KW"/>
</dbReference>
<comment type="catalytic activity">
    <reaction evidence="1">
        <text>ATP + protein L-histidine = ADP + protein N-phospho-L-histidine.</text>
        <dbReference type="EC" id="2.7.13.3"/>
    </reaction>
</comment>
<proteinExistence type="predicted"/>
<dbReference type="InterPro" id="IPR036890">
    <property type="entry name" value="HATPase_C_sf"/>
</dbReference>
<dbReference type="InterPro" id="IPR004358">
    <property type="entry name" value="Sig_transdc_His_kin-like_C"/>
</dbReference>
<dbReference type="InterPro" id="IPR003661">
    <property type="entry name" value="HisK_dim/P_dom"/>
</dbReference>
<keyword evidence="4" id="KW-0175">Coiled coil</keyword>
<feature type="transmembrane region" description="Helical" evidence="5">
    <location>
        <begin position="33"/>
        <end position="53"/>
    </location>
</feature>
<evidence type="ECO:0000256" key="1">
    <source>
        <dbReference type="ARBA" id="ARBA00000085"/>
    </source>
</evidence>
<evidence type="ECO:0000313" key="8">
    <source>
        <dbReference type="Proteomes" id="UP001238540"/>
    </source>
</evidence>
<dbReference type="PANTHER" id="PTHR43065">
    <property type="entry name" value="SENSOR HISTIDINE KINASE"/>
    <property type="match status" value="1"/>
</dbReference>
<sequence length="731" mass="81197">MVSGKKNHVAPPMGNQQIDKDSSATALIRRYKLMIYGGLLLIIVLTLGNAFYLSEQIESHLIKEELHQARQTLLSLNQTVSVSLHHIEKMRSAITSAIETPILAQDKATLEFINGSAAKSPAWAPWENLPDELKTKIGQIFLQSKPKDISTEVLTLLTMMPAVSVTHQRYPEFQWSYYYSADKHLTLLYPWLSQADILAATNSTTMDDAIEIIFEAGGTYPLQLVGSENNTDRQNVWTTPYMDAGGKGMMVSLLAPIYEKDTFVGAVGTDITLKVLDSILNKKADNISQMLLIDSGGLVVGDSNGGLKHKTDTVLHQDVATITKLELIQQANEGVFLKTPQGYWASYSLKHTPWNLVIELPNSNIRHHIIQAILPYLLMGGVFSILLVFVVLYQHWNFSQPALQLAKFVEELPNNKEVTIPAIPEKWTYWFTNAAKAETDRREYLNTINQQNQELEKRVAERTQELQQALEVLKTTQDELIQSEKLAGLGSLVAGVAHELNTPIGNALMVSTTLKDLNQSFALSLESGLRRSVLDRYLDQSNESAESMTRNLHRAAELISSFKQVAVDQSSYQRRTFDLPEILHELRVTMAPSLSHNQIQLEETLSTTIMMDSYPGPLTQVLMNLLSNAVIHAFADQQQRKITIECAFIEPDSASISVSDNGHGIAEEHLPKLFDPFFTTRLGQGGSGLGLNIVYNIVTGLLGGDIRVTSTLNSGTCFTLIIPLKAPNDES</sequence>
<dbReference type="RefSeq" id="WP_245798224.1">
    <property type="nucleotide sequence ID" value="NZ_JABEYA020000004.1"/>
</dbReference>